<dbReference type="Pfam" id="PF01951">
    <property type="entry name" value="Archease"/>
    <property type="match status" value="1"/>
</dbReference>
<dbReference type="SUPFAM" id="SSF69819">
    <property type="entry name" value="MTH1598-like"/>
    <property type="match status" value="1"/>
</dbReference>
<reference evidence="6 7" key="1">
    <citation type="journal article" date="2017" name="Gigascience">
        <title>Draft genome of the honey bee ectoparasitic mite, Tropilaelaps mercedesae, is shaped by the parasitic life history.</title>
        <authorList>
            <person name="Dong X."/>
            <person name="Armstrong S.D."/>
            <person name="Xia D."/>
            <person name="Makepeace B.L."/>
            <person name="Darby A.C."/>
            <person name="Kadowaki T."/>
        </authorList>
    </citation>
    <scope>NUCLEOTIDE SEQUENCE [LARGE SCALE GENOMIC DNA]</scope>
    <source>
        <strain evidence="6">Wuxi-XJTLU</strain>
    </source>
</reference>
<proteinExistence type="inferred from homology"/>
<keyword evidence="2" id="KW-0819">tRNA processing</keyword>
<keyword evidence="4" id="KW-0106">Calcium</keyword>
<comment type="similarity">
    <text evidence="1">Belongs to the archease family.</text>
</comment>
<sequence length="184" mass="21251">MEAGPLEVDCEEWFETEEAVSCQKEFIPLPHLVPEDLLVPHVKYTVSVREDLMDIEFASHGDSLKEAFEQGAVAMYAYLYEPGQIEIKGYCVVEAEGRDLADLFYRFIDELQFALVGEPHLLVRKVEIVEFDEATFLLRAKCFGERFDATRHTSECRLETILKENVHIERSPEGHFEVRYTIDS</sequence>
<evidence type="ECO:0000256" key="1">
    <source>
        <dbReference type="ARBA" id="ARBA00007963"/>
    </source>
</evidence>
<dbReference type="GO" id="GO:0006388">
    <property type="term" value="P:tRNA splicing, via endonucleolytic cleavage and ligation"/>
    <property type="evidence" value="ECO:0007669"/>
    <property type="project" value="TreeGrafter"/>
</dbReference>
<evidence type="ECO:0000313" key="6">
    <source>
        <dbReference type="EMBL" id="OQR68204.1"/>
    </source>
</evidence>
<dbReference type="GO" id="GO:0046872">
    <property type="term" value="F:metal ion binding"/>
    <property type="evidence" value="ECO:0007669"/>
    <property type="project" value="UniProtKB-KW"/>
</dbReference>
<dbReference type="InterPro" id="IPR036820">
    <property type="entry name" value="Archease_dom_sf"/>
</dbReference>
<keyword evidence="7" id="KW-1185">Reference proteome</keyword>
<evidence type="ECO:0000259" key="5">
    <source>
        <dbReference type="Pfam" id="PF01951"/>
    </source>
</evidence>
<dbReference type="Gene3D" id="3.55.10.10">
    <property type="entry name" value="Archease domain"/>
    <property type="match status" value="1"/>
</dbReference>
<gene>
    <name evidence="6" type="ORF">BIW11_13057</name>
</gene>
<dbReference type="AlphaFoldDB" id="A0A1V9X3Y2"/>
<dbReference type="InterPro" id="IPR023572">
    <property type="entry name" value="Archease_dom"/>
</dbReference>
<dbReference type="Proteomes" id="UP000192247">
    <property type="component" value="Unassembled WGS sequence"/>
</dbReference>
<dbReference type="InParanoid" id="A0A1V9X3Y2"/>
<feature type="domain" description="Archease" evidence="5">
    <location>
        <begin position="53"/>
        <end position="183"/>
    </location>
</feature>
<evidence type="ECO:0000256" key="3">
    <source>
        <dbReference type="ARBA" id="ARBA00022723"/>
    </source>
</evidence>
<comment type="caution">
    <text evidence="6">The sequence shown here is derived from an EMBL/GenBank/DDBJ whole genome shotgun (WGS) entry which is preliminary data.</text>
</comment>
<dbReference type="PANTHER" id="PTHR12682:SF11">
    <property type="entry name" value="PROTEIN ARCHEASE"/>
    <property type="match status" value="1"/>
</dbReference>
<protein>
    <submittedName>
        <fullName evidence="6">Protein archease-like</fullName>
    </submittedName>
</protein>
<dbReference type="GO" id="GO:0072669">
    <property type="term" value="C:tRNA-splicing ligase complex"/>
    <property type="evidence" value="ECO:0007669"/>
    <property type="project" value="TreeGrafter"/>
</dbReference>
<evidence type="ECO:0000256" key="4">
    <source>
        <dbReference type="ARBA" id="ARBA00022837"/>
    </source>
</evidence>
<evidence type="ECO:0000313" key="7">
    <source>
        <dbReference type="Proteomes" id="UP000192247"/>
    </source>
</evidence>
<dbReference type="InterPro" id="IPR002804">
    <property type="entry name" value="Archease"/>
</dbReference>
<accession>A0A1V9X3Y2</accession>
<dbReference type="OrthoDB" id="2190767at2759"/>
<dbReference type="EMBL" id="MNPL01025646">
    <property type="protein sequence ID" value="OQR68204.1"/>
    <property type="molecule type" value="Genomic_DNA"/>
</dbReference>
<evidence type="ECO:0000256" key="2">
    <source>
        <dbReference type="ARBA" id="ARBA00022694"/>
    </source>
</evidence>
<keyword evidence="3" id="KW-0479">Metal-binding</keyword>
<name>A0A1V9X3Y2_9ACAR</name>
<organism evidence="6 7">
    <name type="scientific">Tropilaelaps mercedesae</name>
    <dbReference type="NCBI Taxonomy" id="418985"/>
    <lineage>
        <taxon>Eukaryota</taxon>
        <taxon>Metazoa</taxon>
        <taxon>Ecdysozoa</taxon>
        <taxon>Arthropoda</taxon>
        <taxon>Chelicerata</taxon>
        <taxon>Arachnida</taxon>
        <taxon>Acari</taxon>
        <taxon>Parasitiformes</taxon>
        <taxon>Mesostigmata</taxon>
        <taxon>Gamasina</taxon>
        <taxon>Dermanyssoidea</taxon>
        <taxon>Laelapidae</taxon>
        <taxon>Tropilaelaps</taxon>
    </lineage>
</organism>
<dbReference type="STRING" id="418985.A0A1V9X3Y2"/>
<dbReference type="PANTHER" id="PTHR12682">
    <property type="entry name" value="ARCHEASE"/>
    <property type="match status" value="1"/>
</dbReference>